<organism evidence="1 2">
    <name type="scientific">Pseudosulfitobacter pseudonitzschiae</name>
    <dbReference type="NCBI Taxonomy" id="1402135"/>
    <lineage>
        <taxon>Bacteria</taxon>
        <taxon>Pseudomonadati</taxon>
        <taxon>Pseudomonadota</taxon>
        <taxon>Alphaproteobacteria</taxon>
        <taxon>Rhodobacterales</taxon>
        <taxon>Roseobacteraceae</taxon>
        <taxon>Pseudosulfitobacter</taxon>
    </lineage>
</organism>
<dbReference type="Pfam" id="PF05069">
    <property type="entry name" value="Phage_tail_S"/>
    <property type="match status" value="1"/>
</dbReference>
<dbReference type="RefSeq" id="WP_231036080.1">
    <property type="nucleotide sequence ID" value="NZ_JAJNGX010000034.1"/>
</dbReference>
<dbReference type="AlphaFoldDB" id="A0A9Q2RXP7"/>
<protein>
    <submittedName>
        <fullName evidence="1">Phage virion morphogenesis protein</fullName>
    </submittedName>
</protein>
<sequence length="171" mass="18398">MELKLNTAEMDAAFAQLSLRLTDFTGVMQDIGELMIESTKQNFVDGTDPDGKAWAPKSQATLDAYAGRNESVSVRPLIGPSKSLSTTIFAQHDATSVSWGSNMIYAAVMQFGAQAGEFGATIGRDKNGREFFVSTPWGNIPARPFIGVGPEDLTAITETISDWLERADEGG</sequence>
<evidence type="ECO:0000313" key="2">
    <source>
        <dbReference type="Proteomes" id="UP000809337"/>
    </source>
</evidence>
<name>A0A9Q2RXP7_9RHOB</name>
<reference evidence="1" key="1">
    <citation type="submission" date="2021-01" db="EMBL/GenBank/DDBJ databases">
        <title>Diatom-associated Roseobacters Show Island Model of Population Structure.</title>
        <authorList>
            <person name="Qu L."/>
            <person name="Feng X."/>
            <person name="Chen Y."/>
            <person name="Li L."/>
            <person name="Wang X."/>
            <person name="Hu Z."/>
            <person name="Wang H."/>
            <person name="Luo H."/>
        </authorList>
    </citation>
    <scope>NUCLEOTIDE SEQUENCE</scope>
    <source>
        <strain evidence="1">SM26-45</strain>
    </source>
</reference>
<proteinExistence type="predicted"/>
<evidence type="ECO:0000313" key="1">
    <source>
        <dbReference type="EMBL" id="MBM2357345.1"/>
    </source>
</evidence>
<accession>A0A9Q2RXP7</accession>
<dbReference type="InterPro" id="IPR006522">
    <property type="entry name" value="Phage_virion_morphogenesis"/>
</dbReference>
<dbReference type="Proteomes" id="UP000809337">
    <property type="component" value="Unassembled WGS sequence"/>
</dbReference>
<gene>
    <name evidence="1" type="ORF">JQX14_22605</name>
</gene>
<dbReference type="EMBL" id="JAFBWN010000034">
    <property type="protein sequence ID" value="MBM2357345.1"/>
    <property type="molecule type" value="Genomic_DNA"/>
</dbReference>
<comment type="caution">
    <text evidence="1">The sequence shown here is derived from an EMBL/GenBank/DDBJ whole genome shotgun (WGS) entry which is preliminary data.</text>
</comment>